<evidence type="ECO:0000313" key="3">
    <source>
        <dbReference type="Proteomes" id="UP001183202"/>
    </source>
</evidence>
<name>A0ABU2NGL7_9PSEU</name>
<keyword evidence="3" id="KW-1185">Reference proteome</keyword>
<protein>
    <submittedName>
        <fullName evidence="2">Geranylgeranyl reductase family protein</fullName>
    </submittedName>
</protein>
<dbReference type="InterPro" id="IPR050407">
    <property type="entry name" value="Geranylgeranyl_reductase"/>
</dbReference>
<dbReference type="SUPFAM" id="SSF51905">
    <property type="entry name" value="FAD/NAD(P)-binding domain"/>
    <property type="match status" value="1"/>
</dbReference>
<dbReference type="PANTHER" id="PTHR42685">
    <property type="entry name" value="GERANYLGERANYL DIPHOSPHATE REDUCTASE"/>
    <property type="match status" value="1"/>
</dbReference>
<dbReference type="PRINTS" id="PR00420">
    <property type="entry name" value="RNGMNOXGNASE"/>
</dbReference>
<dbReference type="InterPro" id="IPR036188">
    <property type="entry name" value="FAD/NAD-bd_sf"/>
</dbReference>
<reference evidence="3" key="1">
    <citation type="submission" date="2023-07" db="EMBL/GenBank/DDBJ databases">
        <title>30 novel species of actinomycetes from the DSMZ collection.</title>
        <authorList>
            <person name="Nouioui I."/>
        </authorList>
    </citation>
    <scope>NUCLEOTIDE SEQUENCE [LARGE SCALE GENOMIC DNA]</scope>
    <source>
        <strain evidence="3">DSM 45834</strain>
    </source>
</reference>
<dbReference type="InterPro" id="IPR011777">
    <property type="entry name" value="Geranylgeranyl_Rdtase_fam"/>
</dbReference>
<proteinExistence type="predicted"/>
<dbReference type="Gene3D" id="3.50.50.60">
    <property type="entry name" value="FAD/NAD(P)-binding domain"/>
    <property type="match status" value="1"/>
</dbReference>
<evidence type="ECO:0000313" key="2">
    <source>
        <dbReference type="EMBL" id="MDT0352891.1"/>
    </source>
</evidence>
<dbReference type="RefSeq" id="WP_311559391.1">
    <property type="nucleotide sequence ID" value="NZ_JAVREJ010000022.1"/>
</dbReference>
<gene>
    <name evidence="2" type="ORF">RM445_25550</name>
</gene>
<feature type="domain" description="FAD-binding" evidence="1">
    <location>
        <begin position="11"/>
        <end position="169"/>
    </location>
</feature>
<dbReference type="Pfam" id="PF01494">
    <property type="entry name" value="FAD_binding_3"/>
    <property type="match status" value="1"/>
</dbReference>
<dbReference type="NCBIfam" id="TIGR02032">
    <property type="entry name" value="GG-red-SF"/>
    <property type="match status" value="1"/>
</dbReference>
<dbReference type="PANTHER" id="PTHR42685:SF22">
    <property type="entry name" value="CONDITIONED MEDIUM FACTOR RECEPTOR 1"/>
    <property type="match status" value="1"/>
</dbReference>
<organism evidence="2 3">
    <name type="scientific">Pseudonocardia charpentierae</name>
    <dbReference type="NCBI Taxonomy" id="3075545"/>
    <lineage>
        <taxon>Bacteria</taxon>
        <taxon>Bacillati</taxon>
        <taxon>Actinomycetota</taxon>
        <taxon>Actinomycetes</taxon>
        <taxon>Pseudonocardiales</taxon>
        <taxon>Pseudonocardiaceae</taxon>
        <taxon>Pseudonocardia</taxon>
    </lineage>
</organism>
<comment type="caution">
    <text evidence="2">The sequence shown here is derived from an EMBL/GenBank/DDBJ whole genome shotgun (WGS) entry which is preliminary data.</text>
</comment>
<accession>A0ABU2NGL7</accession>
<dbReference type="Proteomes" id="UP001183202">
    <property type="component" value="Unassembled WGS sequence"/>
</dbReference>
<dbReference type="EMBL" id="JAVREJ010000022">
    <property type="protein sequence ID" value="MDT0352891.1"/>
    <property type="molecule type" value="Genomic_DNA"/>
</dbReference>
<sequence length="402" mass="43304">MVDKAGPEVWDVVVVGAGPAGASAALSAADSRARTLLVDRSRLPRYKTCGGGLIGVTVDALPDDIDIPVREQVESVSFTLRTRHLRRRNAARHSPPLLQMVDRAEFDLALVRAAQDRGAVLQQETMVRSVEEHAGRVQLSTDTGTIWARSVVGCDGSAGRIGRYVGVEMGRVDLGLELELELTGPHRHDWLRRIHLDWGPLPGSYGWVFPKGDWLTVGVIAARGAGPATRAYLAELVAGLGLDQLPVLRSSGHLTQCRRDGSPLRRGRVLVSGDAAGLLEPWTREGISFAVRSGHLAGRTAAEMSHLPDSEAFSVAGRYSDEIDRGLGVEMRTGRRLATAIAAHPTLAYLAITHTPPGWKAFQDFTRGTALLPELVGRWPITTSIKAAKTASRLVRAPTTSD</sequence>
<evidence type="ECO:0000259" key="1">
    <source>
        <dbReference type="Pfam" id="PF01494"/>
    </source>
</evidence>
<dbReference type="InterPro" id="IPR002938">
    <property type="entry name" value="FAD-bd"/>
</dbReference>